<protein>
    <submittedName>
        <fullName evidence="4">Mycothiol acetyltransferase</fullName>
    </submittedName>
</protein>
<name>A0ABP9X5N6_9CHLR</name>
<gene>
    <name evidence="4" type="primary">mshD_5</name>
    <name evidence="4" type="ORF">Hgul01_04539</name>
</gene>
<evidence type="ECO:0000313" key="4">
    <source>
        <dbReference type="EMBL" id="GAA5530716.1"/>
    </source>
</evidence>
<keyword evidence="1" id="KW-0808">Transferase</keyword>
<keyword evidence="5" id="KW-1185">Reference proteome</keyword>
<dbReference type="Proteomes" id="UP001428290">
    <property type="component" value="Unassembled WGS sequence"/>
</dbReference>
<dbReference type="SUPFAM" id="SSF55729">
    <property type="entry name" value="Acyl-CoA N-acyltransferases (Nat)"/>
    <property type="match status" value="2"/>
</dbReference>
<reference evidence="4 5" key="1">
    <citation type="submission" date="2024-02" db="EMBL/GenBank/DDBJ databases">
        <title>Herpetosiphon gulosus NBRC 112829.</title>
        <authorList>
            <person name="Ichikawa N."/>
            <person name="Katano-Makiyama Y."/>
            <person name="Hidaka K."/>
        </authorList>
    </citation>
    <scope>NUCLEOTIDE SEQUENCE [LARGE SCALE GENOMIC DNA]</scope>
    <source>
        <strain evidence="4 5">NBRC 112829</strain>
    </source>
</reference>
<accession>A0ABP9X5N6</accession>
<proteinExistence type="predicted"/>
<dbReference type="InterPro" id="IPR016181">
    <property type="entry name" value="Acyl_CoA_acyltransferase"/>
</dbReference>
<organism evidence="4 5">
    <name type="scientific">Herpetosiphon gulosus</name>
    <dbReference type="NCBI Taxonomy" id="1973496"/>
    <lineage>
        <taxon>Bacteria</taxon>
        <taxon>Bacillati</taxon>
        <taxon>Chloroflexota</taxon>
        <taxon>Chloroflexia</taxon>
        <taxon>Herpetosiphonales</taxon>
        <taxon>Herpetosiphonaceae</taxon>
        <taxon>Herpetosiphon</taxon>
    </lineage>
</organism>
<dbReference type="EMBL" id="BAABRU010000022">
    <property type="protein sequence ID" value="GAA5530716.1"/>
    <property type="molecule type" value="Genomic_DNA"/>
</dbReference>
<dbReference type="PANTHER" id="PTHR43877">
    <property type="entry name" value="AMINOALKYLPHOSPHONATE N-ACETYLTRANSFERASE-RELATED-RELATED"/>
    <property type="match status" value="1"/>
</dbReference>
<evidence type="ECO:0000313" key="5">
    <source>
        <dbReference type="Proteomes" id="UP001428290"/>
    </source>
</evidence>
<dbReference type="Pfam" id="PF00583">
    <property type="entry name" value="Acetyltransf_1"/>
    <property type="match status" value="2"/>
</dbReference>
<dbReference type="InterPro" id="IPR050832">
    <property type="entry name" value="Bact_Acetyltransf"/>
</dbReference>
<keyword evidence="2" id="KW-0012">Acyltransferase</keyword>
<feature type="domain" description="N-acetyltransferase" evidence="3">
    <location>
        <begin position="2"/>
        <end position="132"/>
    </location>
</feature>
<dbReference type="Gene3D" id="3.40.630.30">
    <property type="match status" value="2"/>
</dbReference>
<sequence length="293" mass="33124">MIRISPISQADLAEFLPLTYPRYRDLLVQPQPQIVAIGAYNLQQQAIGLALANHQQRSADVLSLFVAPAYRRQGIGRQLLSALETNLSQQACAQVHLIYSQTDQPAPILGLLNQQQWPAPEARMLIFKLDVVRMAQAGWVQRKYRLPKDSSIVAWQDADQAGLNWLANQQTANWFPPGLSPFQLEQPFDPAHSFVFCQEQQILGWVMTHLIDAQTRVYTQFYVHPDLRQTGIALALLTTALRQQATRAEQWGIAAIRHDSAMMRNFLDRHFADYLVSLRSTWGTSKLLAPAAD</sequence>
<comment type="caution">
    <text evidence="4">The sequence shown here is derived from an EMBL/GenBank/DDBJ whole genome shotgun (WGS) entry which is preliminary data.</text>
</comment>
<dbReference type="PROSITE" id="PS51186">
    <property type="entry name" value="GNAT"/>
    <property type="match status" value="1"/>
</dbReference>
<dbReference type="CDD" id="cd04301">
    <property type="entry name" value="NAT_SF"/>
    <property type="match status" value="2"/>
</dbReference>
<evidence type="ECO:0000256" key="1">
    <source>
        <dbReference type="ARBA" id="ARBA00022679"/>
    </source>
</evidence>
<dbReference type="RefSeq" id="WP_345724315.1">
    <property type="nucleotide sequence ID" value="NZ_BAABRU010000022.1"/>
</dbReference>
<evidence type="ECO:0000256" key="2">
    <source>
        <dbReference type="ARBA" id="ARBA00023315"/>
    </source>
</evidence>
<dbReference type="InterPro" id="IPR000182">
    <property type="entry name" value="GNAT_dom"/>
</dbReference>
<evidence type="ECO:0000259" key="3">
    <source>
        <dbReference type="PROSITE" id="PS51186"/>
    </source>
</evidence>